<evidence type="ECO:0000313" key="4">
    <source>
        <dbReference type="RefSeq" id="XP_006814103.1"/>
    </source>
</evidence>
<dbReference type="InterPro" id="IPR013549">
    <property type="entry name" value="DUF1731"/>
</dbReference>
<dbReference type="Gene3D" id="3.40.50.720">
    <property type="entry name" value="NAD(P)-binding Rossmann-like Domain"/>
    <property type="match status" value="1"/>
</dbReference>
<evidence type="ECO:0000259" key="1">
    <source>
        <dbReference type="Pfam" id="PF01370"/>
    </source>
</evidence>
<dbReference type="CDD" id="cd05242">
    <property type="entry name" value="SDR_a8"/>
    <property type="match status" value="1"/>
</dbReference>
<dbReference type="Pfam" id="PF01370">
    <property type="entry name" value="Epimerase"/>
    <property type="match status" value="1"/>
</dbReference>
<gene>
    <name evidence="4" type="primary">LOC102807250</name>
</gene>
<evidence type="ECO:0000313" key="3">
    <source>
        <dbReference type="Proteomes" id="UP000694865"/>
    </source>
</evidence>
<dbReference type="InterPro" id="IPR036291">
    <property type="entry name" value="NAD(P)-bd_dom_sf"/>
</dbReference>
<dbReference type="GeneID" id="102807250"/>
<sequence>MRVLIGGGSGFIGTAIKRQLLNKGHDVTVLSRTPGSGKMTWSELKATGLPACSAVISLSGENVLNPMKRWNDQFKLEVLQSRVAYTKTLANAIQQATKKPEVFATMSGVGYYPTSLHAEYTEDSHVDDSNYLTELCKQWEESGQTAESTRHVVIRTGVVLGKHGGAMKQMIWPFWFGVGGKIGSGKQYFPWIHIDDIAGVFVHAVESGSVEGILNGVAPNTVTNLQFTQALASAMWRPAILPVPSFVVNLIYGRERGQMLLEGQKAVPKRTLESGYQFKYPDIQSALEDILK</sequence>
<dbReference type="RefSeq" id="XP_006814103.1">
    <property type="nucleotide sequence ID" value="XM_006814040.1"/>
</dbReference>
<dbReference type="Proteomes" id="UP000694865">
    <property type="component" value="Unplaced"/>
</dbReference>
<dbReference type="NCBIfam" id="TIGR01777">
    <property type="entry name" value="yfcH"/>
    <property type="match status" value="1"/>
</dbReference>
<dbReference type="SUPFAM" id="SSF51735">
    <property type="entry name" value="NAD(P)-binding Rossmann-fold domains"/>
    <property type="match status" value="1"/>
</dbReference>
<feature type="domain" description="NAD-dependent epimerase/dehydratase" evidence="1">
    <location>
        <begin position="3"/>
        <end position="208"/>
    </location>
</feature>
<organism evidence="3 4">
    <name type="scientific">Saccoglossus kowalevskii</name>
    <name type="common">Acorn worm</name>
    <dbReference type="NCBI Taxonomy" id="10224"/>
    <lineage>
        <taxon>Eukaryota</taxon>
        <taxon>Metazoa</taxon>
        <taxon>Hemichordata</taxon>
        <taxon>Enteropneusta</taxon>
        <taxon>Harrimaniidae</taxon>
        <taxon>Saccoglossus</taxon>
    </lineage>
</organism>
<dbReference type="InterPro" id="IPR010099">
    <property type="entry name" value="SDR39U1"/>
</dbReference>
<dbReference type="InterPro" id="IPR001509">
    <property type="entry name" value="Epimerase_deHydtase"/>
</dbReference>
<evidence type="ECO:0000259" key="2">
    <source>
        <dbReference type="Pfam" id="PF08338"/>
    </source>
</evidence>
<dbReference type="Pfam" id="PF08338">
    <property type="entry name" value="DUF1731"/>
    <property type="match status" value="1"/>
</dbReference>
<proteinExistence type="predicted"/>
<reference evidence="4" key="1">
    <citation type="submission" date="2025-08" db="UniProtKB">
        <authorList>
            <consortium name="RefSeq"/>
        </authorList>
    </citation>
    <scope>IDENTIFICATION</scope>
    <source>
        <tissue evidence="4">Testes</tissue>
    </source>
</reference>
<accession>A0ABM0M262</accession>
<name>A0ABM0M262_SACKO</name>
<dbReference type="PANTHER" id="PTHR11092">
    <property type="entry name" value="SUGAR NUCLEOTIDE EPIMERASE RELATED"/>
    <property type="match status" value="1"/>
</dbReference>
<feature type="domain" description="DUF1731" evidence="2">
    <location>
        <begin position="243"/>
        <end position="290"/>
    </location>
</feature>
<keyword evidence="3" id="KW-1185">Reference proteome</keyword>
<protein>
    <submittedName>
        <fullName evidence="4">Epimerase family protein SDR39U1-like</fullName>
    </submittedName>
</protein>
<dbReference type="PANTHER" id="PTHR11092:SF0">
    <property type="entry name" value="EPIMERASE FAMILY PROTEIN SDR39U1"/>
    <property type="match status" value="1"/>
</dbReference>